<feature type="transmembrane region" description="Helical" evidence="1">
    <location>
        <begin position="126"/>
        <end position="145"/>
    </location>
</feature>
<keyword evidence="1" id="KW-0812">Transmembrane</keyword>
<feature type="transmembrane region" description="Helical" evidence="1">
    <location>
        <begin position="151"/>
        <end position="170"/>
    </location>
</feature>
<feature type="domain" description="4Fe-4S ferredoxin-type" evidence="2">
    <location>
        <begin position="160"/>
        <end position="192"/>
    </location>
</feature>
<dbReference type="RefSeq" id="WP_119855535.1">
    <property type="nucleotide sequence ID" value="NZ_QYYD01000004.1"/>
</dbReference>
<dbReference type="Pfam" id="PF12801">
    <property type="entry name" value="Fer4_5"/>
    <property type="match status" value="2"/>
</dbReference>
<evidence type="ECO:0000256" key="1">
    <source>
        <dbReference type="SAM" id="Phobius"/>
    </source>
</evidence>
<evidence type="ECO:0000313" key="4">
    <source>
        <dbReference type="Proteomes" id="UP000285523"/>
    </source>
</evidence>
<evidence type="ECO:0000313" key="3">
    <source>
        <dbReference type="EMBL" id="RJF76590.1"/>
    </source>
</evidence>
<gene>
    <name evidence="3" type="ORF">D4Q52_05460</name>
</gene>
<dbReference type="AlphaFoldDB" id="A0A418VKC1"/>
<feature type="transmembrane region" description="Helical" evidence="1">
    <location>
        <begin position="449"/>
        <end position="469"/>
    </location>
</feature>
<comment type="caution">
    <text evidence="3">The sequence shown here is derived from an EMBL/GenBank/DDBJ whole genome shotgun (WGS) entry which is preliminary data.</text>
</comment>
<keyword evidence="1" id="KW-1133">Transmembrane helix</keyword>
<evidence type="ECO:0000259" key="2">
    <source>
        <dbReference type="Pfam" id="PF12801"/>
    </source>
</evidence>
<dbReference type="Proteomes" id="UP000285523">
    <property type="component" value="Unassembled WGS sequence"/>
</dbReference>
<dbReference type="InterPro" id="IPR017896">
    <property type="entry name" value="4Fe4S_Fe-S-bd"/>
</dbReference>
<dbReference type="OrthoDB" id="9806398at2"/>
<protein>
    <submittedName>
        <fullName evidence="3">4Fe-4S binding protein</fullName>
    </submittedName>
</protein>
<keyword evidence="1" id="KW-0472">Membrane</keyword>
<feature type="transmembrane region" description="Helical" evidence="1">
    <location>
        <begin position="274"/>
        <end position="299"/>
    </location>
</feature>
<organism evidence="3 4">
    <name type="scientific">Rhodopseudomonas palustris</name>
    <dbReference type="NCBI Taxonomy" id="1076"/>
    <lineage>
        <taxon>Bacteria</taxon>
        <taxon>Pseudomonadati</taxon>
        <taxon>Pseudomonadota</taxon>
        <taxon>Alphaproteobacteria</taxon>
        <taxon>Hyphomicrobiales</taxon>
        <taxon>Nitrobacteraceae</taxon>
        <taxon>Rhodopseudomonas</taxon>
    </lineage>
</organism>
<sequence length="471" mass="51218">MRSLTSKWSRVTGSDVDRALALLGEWVGRHRRVIAAIQWTVVLIYVALLVIPPLLPLPERTAQLWNNLTLAAQFAFWGIWWPFVLLSMVLFGRMWCGVLCPEGSLSEAVSAHSRGYAVPGWIKWRGWPFVAFSLTTIYGQMISVYQYPQAALLLLGGSTLGAIGIGALYGRNKRVWCRYLCPVSRVFGVLAKLAPLHYQVDAQAWRSWEKPRGLAPARVDCAPLVAIGTMKGNSACHMCGRCSGFRGAIALARRSPNHEIVHVAGAEPSPVETLVILVGLLGLAAGAFHWGSSSIFIAAKQASAEWLVDHHLMWPLQAAAPWWILTNYPDQSDVMTLLDGTVLISYLLLFAVVVASGVGGSIALATRLLGAWSSARFHHLVQSLIPLAGCGVFLGLSMTTVTLLGQNGIFLDFVSWLRALMLIAASVWSLWLGWRIAGLYAGGRRRIAAMLPLAVAVGGASAVWASLFWSL</sequence>
<feature type="transmembrane region" description="Helical" evidence="1">
    <location>
        <begin position="384"/>
        <end position="404"/>
    </location>
</feature>
<reference evidence="3 4" key="1">
    <citation type="submission" date="2018-09" db="EMBL/GenBank/DDBJ databases">
        <title>Draft genome sequence of Rhodopseudomonas palustris 2.1.18.</title>
        <authorList>
            <person name="Robertson S.L."/>
            <person name="Meyer T.E."/>
            <person name="Kyndt J.A."/>
        </authorList>
    </citation>
    <scope>NUCLEOTIDE SEQUENCE [LARGE SCALE GENOMIC DNA]</scope>
    <source>
        <strain evidence="3 4">2.1.18</strain>
    </source>
</reference>
<proteinExistence type="predicted"/>
<feature type="transmembrane region" description="Helical" evidence="1">
    <location>
        <begin position="74"/>
        <end position="96"/>
    </location>
</feature>
<feature type="transmembrane region" description="Helical" evidence="1">
    <location>
        <begin position="343"/>
        <end position="364"/>
    </location>
</feature>
<feature type="transmembrane region" description="Helical" evidence="1">
    <location>
        <begin position="416"/>
        <end position="437"/>
    </location>
</feature>
<feature type="transmembrane region" description="Helical" evidence="1">
    <location>
        <begin position="33"/>
        <end position="54"/>
    </location>
</feature>
<accession>A0A418VKC1</accession>
<name>A0A418VKC1_RHOPL</name>
<feature type="domain" description="4Fe-4S ferredoxin-type" evidence="2">
    <location>
        <begin position="76"/>
        <end position="113"/>
    </location>
</feature>
<dbReference type="EMBL" id="QYYD01000004">
    <property type="protein sequence ID" value="RJF76590.1"/>
    <property type="molecule type" value="Genomic_DNA"/>
</dbReference>